<gene>
    <name evidence="1" type="ORF">GPY51_12170</name>
</gene>
<dbReference type="RefSeq" id="WP_133148736.1">
    <property type="nucleotide sequence ID" value="NZ_CAWMTZ010000047.1"/>
</dbReference>
<name>A0A6L9JSU5_PHOLM</name>
<comment type="caution">
    <text evidence="1">The sequence shown here is derived from an EMBL/GenBank/DDBJ whole genome shotgun (WGS) entry which is preliminary data.</text>
</comment>
<dbReference type="AlphaFoldDB" id="A0A6L9JSU5"/>
<accession>A0A6L9JSU5</accession>
<sequence length="61" mass="6662">MSIETETIRHRFSNLRLSQQKRGETRKRAGHSGGLITVVKHVTTVGGNTPSPGGKYGTKIE</sequence>
<evidence type="ECO:0000313" key="2">
    <source>
        <dbReference type="Proteomes" id="UP000479300"/>
    </source>
</evidence>
<protein>
    <submittedName>
        <fullName evidence="1">Uncharacterized protein</fullName>
    </submittedName>
</protein>
<dbReference type="Proteomes" id="UP000479300">
    <property type="component" value="Unassembled WGS sequence"/>
</dbReference>
<dbReference type="EMBL" id="WSFA01000025">
    <property type="protein sequence ID" value="NDL39502.1"/>
    <property type="molecule type" value="Genomic_DNA"/>
</dbReference>
<proteinExistence type="predicted"/>
<organism evidence="1 2">
    <name type="scientific">Photorhabdus laumondii subsp. laumondii</name>
    <name type="common">Photorhabdus luminescens subsp. laumondii</name>
    <dbReference type="NCBI Taxonomy" id="141679"/>
    <lineage>
        <taxon>Bacteria</taxon>
        <taxon>Pseudomonadati</taxon>
        <taxon>Pseudomonadota</taxon>
        <taxon>Gammaproteobacteria</taxon>
        <taxon>Enterobacterales</taxon>
        <taxon>Morganellaceae</taxon>
        <taxon>Photorhabdus</taxon>
    </lineage>
</organism>
<reference evidence="1 2" key="1">
    <citation type="submission" date="2019-12" db="EMBL/GenBank/DDBJ databases">
        <title>Engineering Photorhabdus to improve their lethality against agricultural pests.</title>
        <authorList>
            <person name="Machado R.A.R."/>
        </authorList>
    </citation>
    <scope>NUCLEOTIDE SEQUENCE [LARGE SCALE GENOMIC DNA]</scope>
    <source>
        <strain evidence="1 2">EN01</strain>
    </source>
</reference>
<evidence type="ECO:0000313" key="1">
    <source>
        <dbReference type="EMBL" id="NDL39502.1"/>
    </source>
</evidence>